<keyword evidence="3" id="KW-1185">Reference proteome</keyword>
<proteinExistence type="predicted"/>
<dbReference type="AlphaFoldDB" id="S8DUZ2"/>
<feature type="compositionally biased region" description="Low complexity" evidence="1">
    <location>
        <begin position="143"/>
        <end position="159"/>
    </location>
</feature>
<feature type="compositionally biased region" description="Low complexity" evidence="1">
    <location>
        <begin position="322"/>
        <end position="331"/>
    </location>
</feature>
<evidence type="ECO:0000313" key="2">
    <source>
        <dbReference type="EMBL" id="EPS96402.1"/>
    </source>
</evidence>
<feature type="compositionally biased region" description="Polar residues" evidence="1">
    <location>
        <begin position="214"/>
        <end position="236"/>
    </location>
</feature>
<dbReference type="STRING" id="743788.S8DUZ2"/>
<gene>
    <name evidence="2" type="ORF">FOMPIDRAFT_1130580</name>
</gene>
<feature type="compositionally biased region" description="Basic and acidic residues" evidence="1">
    <location>
        <begin position="85"/>
        <end position="95"/>
    </location>
</feature>
<dbReference type="InParanoid" id="S8DUZ2"/>
<organism evidence="2 3">
    <name type="scientific">Fomitopsis schrenkii</name>
    <name type="common">Brown rot fungus</name>
    <dbReference type="NCBI Taxonomy" id="2126942"/>
    <lineage>
        <taxon>Eukaryota</taxon>
        <taxon>Fungi</taxon>
        <taxon>Dikarya</taxon>
        <taxon>Basidiomycota</taxon>
        <taxon>Agaricomycotina</taxon>
        <taxon>Agaricomycetes</taxon>
        <taxon>Polyporales</taxon>
        <taxon>Fomitopsis</taxon>
    </lineage>
</organism>
<dbReference type="HOGENOM" id="CLU_761003_0_0_1"/>
<dbReference type="Proteomes" id="UP000015241">
    <property type="component" value="Unassembled WGS sequence"/>
</dbReference>
<protein>
    <submittedName>
        <fullName evidence="2">Uncharacterized protein</fullName>
    </submittedName>
</protein>
<dbReference type="OrthoDB" id="2795722at2759"/>
<dbReference type="EMBL" id="KE504189">
    <property type="protein sequence ID" value="EPS96402.1"/>
    <property type="molecule type" value="Genomic_DNA"/>
</dbReference>
<feature type="region of interest" description="Disordered" evidence="1">
    <location>
        <begin position="307"/>
        <end position="367"/>
    </location>
</feature>
<evidence type="ECO:0000256" key="1">
    <source>
        <dbReference type="SAM" id="MobiDB-lite"/>
    </source>
</evidence>
<sequence length="367" mass="39649">MMKRKAEAARANGGGSGAAGMKRKRDAAEEERMDPGFQLPYVGPSVSSVKPDPGRSPAKAHGWMAHGRDPSVVQPDGSGRKEKKQMREKDRDKGRPPPVGIRARPSQPPNGMVRQRGASVSSNAAPIHTPAPLSHPLPPPRHTATPASGPSSAASSSTSHIQALPPPRAQPVVSTSHDAYAQRAPRTPVHEQMQQDDFPMQFASDDVDRRRYGSTFSDSPQGTSLFDPASLSQPSPVSYGANPSPPHAYYQYAPPPQPSQGYENAPMGHPQNIAPPMGSLPMDASAARGGLPMSTMVEAQYGMQAYRPEHVQAMPPHEYHAQQQQQQQQQQQPPPQPQGMPMPSSHTWLPPEHGAGPEMWNEYKYVG</sequence>
<reference evidence="2 3" key="1">
    <citation type="journal article" date="2012" name="Science">
        <title>The Paleozoic origin of enzymatic lignin decomposition reconstructed from 31 fungal genomes.</title>
        <authorList>
            <person name="Floudas D."/>
            <person name="Binder M."/>
            <person name="Riley R."/>
            <person name="Barry K."/>
            <person name="Blanchette R.A."/>
            <person name="Henrissat B."/>
            <person name="Martinez A.T."/>
            <person name="Otillar R."/>
            <person name="Spatafora J.W."/>
            <person name="Yadav J.S."/>
            <person name="Aerts A."/>
            <person name="Benoit I."/>
            <person name="Boyd A."/>
            <person name="Carlson A."/>
            <person name="Copeland A."/>
            <person name="Coutinho P.M."/>
            <person name="de Vries R.P."/>
            <person name="Ferreira P."/>
            <person name="Findley K."/>
            <person name="Foster B."/>
            <person name="Gaskell J."/>
            <person name="Glotzer D."/>
            <person name="Gorecki P."/>
            <person name="Heitman J."/>
            <person name="Hesse C."/>
            <person name="Hori C."/>
            <person name="Igarashi K."/>
            <person name="Jurgens J.A."/>
            <person name="Kallen N."/>
            <person name="Kersten P."/>
            <person name="Kohler A."/>
            <person name="Kuees U."/>
            <person name="Kumar T.K.A."/>
            <person name="Kuo A."/>
            <person name="LaButti K."/>
            <person name="Larrondo L.F."/>
            <person name="Lindquist E."/>
            <person name="Ling A."/>
            <person name="Lombard V."/>
            <person name="Lucas S."/>
            <person name="Lundell T."/>
            <person name="Martin R."/>
            <person name="McLaughlin D.J."/>
            <person name="Morgenstern I."/>
            <person name="Morin E."/>
            <person name="Murat C."/>
            <person name="Nagy L.G."/>
            <person name="Nolan M."/>
            <person name="Ohm R.A."/>
            <person name="Patyshakuliyeva A."/>
            <person name="Rokas A."/>
            <person name="Ruiz-Duenas F.J."/>
            <person name="Sabat G."/>
            <person name="Salamov A."/>
            <person name="Samejima M."/>
            <person name="Schmutz J."/>
            <person name="Slot J.C."/>
            <person name="St John F."/>
            <person name="Stenlid J."/>
            <person name="Sun H."/>
            <person name="Sun S."/>
            <person name="Syed K."/>
            <person name="Tsang A."/>
            <person name="Wiebenga A."/>
            <person name="Young D."/>
            <person name="Pisabarro A."/>
            <person name="Eastwood D.C."/>
            <person name="Martin F."/>
            <person name="Cullen D."/>
            <person name="Grigoriev I.V."/>
            <person name="Hibbett D.S."/>
        </authorList>
    </citation>
    <scope>NUCLEOTIDE SEQUENCE</scope>
    <source>
        <strain evidence="3">FP-58527</strain>
    </source>
</reference>
<name>S8DUZ2_FOMSC</name>
<feature type="region of interest" description="Disordered" evidence="1">
    <location>
        <begin position="1"/>
        <end position="288"/>
    </location>
</feature>
<evidence type="ECO:0000313" key="3">
    <source>
        <dbReference type="Proteomes" id="UP000015241"/>
    </source>
</evidence>
<accession>S8DUZ2</accession>